<feature type="domain" description="CCHC-type" evidence="5">
    <location>
        <begin position="396"/>
        <end position="411"/>
    </location>
</feature>
<dbReference type="EnsemblPlants" id="AUR62038385-RA">
    <property type="protein sequence ID" value="AUR62038385-RA:cds"/>
    <property type="gene ID" value="AUR62038385"/>
</dbReference>
<dbReference type="Gene3D" id="4.10.60.10">
    <property type="entry name" value="Zinc finger, CCHC-type"/>
    <property type="match status" value="1"/>
</dbReference>
<reference evidence="6" key="2">
    <citation type="submission" date="2021-03" db="UniProtKB">
        <authorList>
            <consortium name="EnsemblPlants"/>
        </authorList>
    </citation>
    <scope>IDENTIFICATION</scope>
</reference>
<dbReference type="PANTHER" id="PTHR23236">
    <property type="entry name" value="EUKARYOTIC TRANSLATION INITIATION FACTOR 4B/4H"/>
    <property type="match status" value="1"/>
</dbReference>
<keyword evidence="2" id="KW-0479">Metal-binding</keyword>
<name>A0A803N0A1_CHEQI</name>
<evidence type="ECO:0000313" key="6">
    <source>
        <dbReference type="EnsemblPlants" id="AUR62038385-RA:cds"/>
    </source>
</evidence>
<feature type="domain" description="RRM" evidence="4">
    <location>
        <begin position="147"/>
        <end position="224"/>
    </location>
</feature>
<keyword evidence="2" id="KW-0863">Zinc-finger</keyword>
<accession>A0A803N0A1</accession>
<dbReference type="CDD" id="cd12271">
    <property type="entry name" value="RRM1_PHIP1"/>
    <property type="match status" value="1"/>
</dbReference>
<dbReference type="PANTHER" id="PTHR23236:SF24">
    <property type="entry name" value="PHRAGMOPLASTIN INTERACTING PROTEIN 1"/>
    <property type="match status" value="1"/>
</dbReference>
<dbReference type="PROSITE" id="PS50158">
    <property type="entry name" value="ZF_CCHC"/>
    <property type="match status" value="1"/>
</dbReference>
<keyword evidence="2" id="KW-0862">Zinc</keyword>
<dbReference type="Pfam" id="PF00098">
    <property type="entry name" value="zf-CCHC"/>
    <property type="match status" value="1"/>
</dbReference>
<dbReference type="Gene3D" id="3.30.70.330">
    <property type="match status" value="2"/>
</dbReference>
<dbReference type="SMART" id="SM00343">
    <property type="entry name" value="ZnF_C2HC"/>
    <property type="match status" value="1"/>
</dbReference>
<evidence type="ECO:0000256" key="2">
    <source>
        <dbReference type="PROSITE-ProRule" id="PRU00047"/>
    </source>
</evidence>
<dbReference type="InterPro" id="IPR001878">
    <property type="entry name" value="Znf_CCHC"/>
</dbReference>
<organism evidence="6 7">
    <name type="scientific">Chenopodium quinoa</name>
    <name type="common">Quinoa</name>
    <dbReference type="NCBI Taxonomy" id="63459"/>
    <lineage>
        <taxon>Eukaryota</taxon>
        <taxon>Viridiplantae</taxon>
        <taxon>Streptophyta</taxon>
        <taxon>Embryophyta</taxon>
        <taxon>Tracheophyta</taxon>
        <taxon>Spermatophyta</taxon>
        <taxon>Magnoliopsida</taxon>
        <taxon>eudicotyledons</taxon>
        <taxon>Gunneridae</taxon>
        <taxon>Pentapetalae</taxon>
        <taxon>Caryophyllales</taxon>
        <taxon>Chenopodiaceae</taxon>
        <taxon>Chenopodioideae</taxon>
        <taxon>Atripliceae</taxon>
        <taxon>Chenopodium</taxon>
    </lineage>
</organism>
<dbReference type="PROSITE" id="PS50102">
    <property type="entry name" value="RRM"/>
    <property type="match status" value="2"/>
</dbReference>
<dbReference type="SMART" id="SM00360">
    <property type="entry name" value="RRM"/>
    <property type="match status" value="2"/>
</dbReference>
<dbReference type="GO" id="GO:0008270">
    <property type="term" value="F:zinc ion binding"/>
    <property type="evidence" value="ECO:0007669"/>
    <property type="project" value="UniProtKB-KW"/>
</dbReference>
<dbReference type="Proteomes" id="UP000596660">
    <property type="component" value="Unplaced"/>
</dbReference>
<evidence type="ECO:0000256" key="1">
    <source>
        <dbReference type="ARBA" id="ARBA00022884"/>
    </source>
</evidence>
<dbReference type="InterPro" id="IPR034361">
    <property type="entry name" value="PHIP1_RRM1"/>
</dbReference>
<evidence type="ECO:0000256" key="3">
    <source>
        <dbReference type="PROSITE-ProRule" id="PRU00176"/>
    </source>
</evidence>
<keyword evidence="1 3" id="KW-0694">RNA-binding</keyword>
<proteinExistence type="predicted"/>
<evidence type="ECO:0000259" key="5">
    <source>
        <dbReference type="PROSITE" id="PS50158"/>
    </source>
</evidence>
<dbReference type="InterPro" id="IPR000504">
    <property type="entry name" value="RRM_dom"/>
</dbReference>
<dbReference type="Pfam" id="PF00076">
    <property type="entry name" value="RRM_1"/>
    <property type="match status" value="2"/>
</dbReference>
<dbReference type="AlphaFoldDB" id="A0A803N0A1"/>
<dbReference type="InterPro" id="IPR035979">
    <property type="entry name" value="RBD_domain_sf"/>
</dbReference>
<sequence>MVLSNKKLKQQIRAKFAEISNSKNPDFEILEVVANGGEGQTLSIKRLKRIERNKRREKEKNELIEKLNGENGGGVELKIVDNGGGKLEVVENGGEGQPLSIKKLKKMLNWKKEKNELGEKSEGDVKLEMKEEQIVAETSQGNEDDCKKVYVGGMPYSSTEDDMWSFFDHCGTITDIDCMKFPETGKFRGIAFISFKTEEAAKKALALDGSDMDGFYLKIQPYKATRTTKSSAFIPPVIEGYNRIYAGNLSWDITEEDLRKFLSDCNITSIRFGEDKETGEFKGYAHVDFSDSGSLTKALKLDQHVVCGRPVKISRAVPVRGAIRHPGSASAPSTMKPQQNIIGVMPPAVKPGENHSVVMPAAVKPEESYNEVVPPVVQPPENNTGVSSGKLKRRTCYECGERGHISSACPKKQATEQTAPNAS</sequence>
<dbReference type="Gramene" id="AUR62038385-RA">
    <property type="protein sequence ID" value="AUR62038385-RA:cds"/>
    <property type="gene ID" value="AUR62038385"/>
</dbReference>
<feature type="domain" description="RRM" evidence="4">
    <location>
        <begin position="242"/>
        <end position="318"/>
    </location>
</feature>
<keyword evidence="7" id="KW-1185">Reference proteome</keyword>
<evidence type="ECO:0000259" key="4">
    <source>
        <dbReference type="PROSITE" id="PS50102"/>
    </source>
</evidence>
<evidence type="ECO:0000313" key="7">
    <source>
        <dbReference type="Proteomes" id="UP000596660"/>
    </source>
</evidence>
<dbReference type="InterPro" id="IPR012677">
    <property type="entry name" value="Nucleotide-bd_a/b_plait_sf"/>
</dbReference>
<protein>
    <submittedName>
        <fullName evidence="6">Uncharacterized protein</fullName>
    </submittedName>
</protein>
<dbReference type="InterPro" id="IPR036875">
    <property type="entry name" value="Znf_CCHC_sf"/>
</dbReference>
<reference evidence="6" key="1">
    <citation type="journal article" date="2017" name="Nature">
        <title>The genome of Chenopodium quinoa.</title>
        <authorList>
            <person name="Jarvis D.E."/>
            <person name="Ho Y.S."/>
            <person name="Lightfoot D.J."/>
            <person name="Schmoeckel S.M."/>
            <person name="Li B."/>
            <person name="Borm T.J.A."/>
            <person name="Ohyanagi H."/>
            <person name="Mineta K."/>
            <person name="Michell C.T."/>
            <person name="Saber N."/>
            <person name="Kharbatia N.M."/>
            <person name="Rupper R.R."/>
            <person name="Sharp A.R."/>
            <person name="Dally N."/>
            <person name="Boughton B.A."/>
            <person name="Woo Y.H."/>
            <person name="Gao G."/>
            <person name="Schijlen E.G.W.M."/>
            <person name="Guo X."/>
            <person name="Momin A.A."/>
            <person name="Negrao S."/>
            <person name="Al-Babili S."/>
            <person name="Gehring C."/>
            <person name="Roessner U."/>
            <person name="Jung C."/>
            <person name="Murphy K."/>
            <person name="Arold S.T."/>
            <person name="Gojobori T."/>
            <person name="van der Linden C.G."/>
            <person name="van Loo E.N."/>
            <person name="Jellen E.N."/>
            <person name="Maughan P.J."/>
            <person name="Tester M."/>
        </authorList>
    </citation>
    <scope>NUCLEOTIDE SEQUENCE [LARGE SCALE GENOMIC DNA]</scope>
    <source>
        <strain evidence="6">cv. PI 614886</strain>
    </source>
</reference>
<dbReference type="GO" id="GO:0003723">
    <property type="term" value="F:RNA binding"/>
    <property type="evidence" value="ECO:0007669"/>
    <property type="project" value="UniProtKB-UniRule"/>
</dbReference>
<dbReference type="SUPFAM" id="SSF57756">
    <property type="entry name" value="Retrovirus zinc finger-like domains"/>
    <property type="match status" value="1"/>
</dbReference>
<dbReference type="SUPFAM" id="SSF54928">
    <property type="entry name" value="RNA-binding domain, RBD"/>
    <property type="match status" value="2"/>
</dbReference>